<evidence type="ECO:0000313" key="3">
    <source>
        <dbReference type="Proteomes" id="UP000563523"/>
    </source>
</evidence>
<evidence type="ECO:0000313" key="2">
    <source>
        <dbReference type="EMBL" id="NVY95803.1"/>
    </source>
</evidence>
<gene>
    <name evidence="2" type="ORF">HU830_01085</name>
</gene>
<comment type="caution">
    <text evidence="2">The sequence shown here is derived from an EMBL/GenBank/DDBJ whole genome shotgun (WGS) entry which is preliminary data.</text>
</comment>
<protein>
    <submittedName>
        <fullName evidence="2">Uncharacterized protein</fullName>
    </submittedName>
</protein>
<name>A0A850QYP0_9LACO</name>
<feature type="compositionally biased region" description="Low complexity" evidence="1">
    <location>
        <begin position="1"/>
        <end position="10"/>
    </location>
</feature>
<sequence>MTTNKLTNNNKSDKDNKTKDQILLDEVKSLPESKRKNMLATMEMYSGPIPHPKILKGYDGAAKEIIENGVNESVLCP</sequence>
<dbReference type="AlphaFoldDB" id="A0A850QYP0"/>
<dbReference type="Proteomes" id="UP000563523">
    <property type="component" value="Unassembled WGS sequence"/>
</dbReference>
<accession>A0A850QYP0</accession>
<feature type="compositionally biased region" description="Basic and acidic residues" evidence="1">
    <location>
        <begin position="11"/>
        <end position="20"/>
    </location>
</feature>
<keyword evidence="3" id="KW-1185">Reference proteome</keyword>
<dbReference type="EMBL" id="JABZEC010000001">
    <property type="protein sequence ID" value="NVY95803.1"/>
    <property type="molecule type" value="Genomic_DNA"/>
</dbReference>
<dbReference type="RefSeq" id="WP_176941767.1">
    <property type="nucleotide sequence ID" value="NZ_JABZEC010000001.1"/>
</dbReference>
<feature type="region of interest" description="Disordered" evidence="1">
    <location>
        <begin position="1"/>
        <end position="20"/>
    </location>
</feature>
<proteinExistence type="predicted"/>
<organism evidence="2 3">
    <name type="scientific">Bombilactobacillus apium</name>
    <dbReference type="NCBI Taxonomy" id="2675299"/>
    <lineage>
        <taxon>Bacteria</taxon>
        <taxon>Bacillati</taxon>
        <taxon>Bacillota</taxon>
        <taxon>Bacilli</taxon>
        <taxon>Lactobacillales</taxon>
        <taxon>Lactobacillaceae</taxon>
        <taxon>Bombilactobacillus</taxon>
    </lineage>
</organism>
<reference evidence="2 3" key="1">
    <citation type="submission" date="2020-06" db="EMBL/GenBank/DDBJ databases">
        <authorList>
            <person name="Kang J."/>
        </authorList>
    </citation>
    <scope>NUCLEOTIDE SEQUENCE [LARGE SCALE GENOMIC DNA]</scope>
    <source>
        <strain evidence="2 3">DCY120</strain>
    </source>
</reference>
<evidence type="ECO:0000256" key="1">
    <source>
        <dbReference type="SAM" id="MobiDB-lite"/>
    </source>
</evidence>